<dbReference type="EMBL" id="JMSE01001030">
    <property type="protein sequence ID" value="KDN65437.1"/>
    <property type="molecule type" value="Genomic_DNA"/>
</dbReference>
<feature type="compositionally biased region" description="Low complexity" evidence="1">
    <location>
        <begin position="1"/>
        <end position="26"/>
    </location>
</feature>
<accession>A0A066X8Z9</accession>
<evidence type="ECO:0000256" key="1">
    <source>
        <dbReference type="SAM" id="MobiDB-lite"/>
    </source>
</evidence>
<proteinExistence type="predicted"/>
<organism evidence="2 3">
    <name type="scientific">Colletotrichum sublineola</name>
    <name type="common">Sorghum anthracnose fungus</name>
    <dbReference type="NCBI Taxonomy" id="1173701"/>
    <lineage>
        <taxon>Eukaryota</taxon>
        <taxon>Fungi</taxon>
        <taxon>Dikarya</taxon>
        <taxon>Ascomycota</taxon>
        <taxon>Pezizomycotina</taxon>
        <taxon>Sordariomycetes</taxon>
        <taxon>Hypocreomycetidae</taxon>
        <taxon>Glomerellales</taxon>
        <taxon>Glomerellaceae</taxon>
        <taxon>Colletotrichum</taxon>
        <taxon>Colletotrichum graminicola species complex</taxon>
    </lineage>
</organism>
<reference evidence="3" key="1">
    <citation type="journal article" date="2014" name="Genome Announc.">
        <title>Draft genome sequence of Colletotrichum sublineola, a destructive pathogen of cultivated sorghum.</title>
        <authorList>
            <person name="Baroncelli R."/>
            <person name="Sanz-Martin J.M."/>
            <person name="Rech G.E."/>
            <person name="Sukno S.A."/>
            <person name="Thon M.R."/>
        </authorList>
    </citation>
    <scope>NUCLEOTIDE SEQUENCE [LARGE SCALE GENOMIC DNA]</scope>
    <source>
        <strain evidence="3">TX430BB</strain>
    </source>
</reference>
<protein>
    <submittedName>
        <fullName evidence="2">Uncharacterized protein</fullName>
    </submittedName>
</protein>
<gene>
    <name evidence="2" type="ORF">CSUB01_03936</name>
</gene>
<name>A0A066X8Z9_COLSU</name>
<sequence length="89" mass="9840">MASEQTPRTAAQPQAATASTDTNSTTPDISHYTTAPHATSAPPQVLERTNSWKPSFGRRQSWNKEDQKRELQMSHIDDVKTGPGFTERA</sequence>
<keyword evidence="3" id="KW-1185">Reference proteome</keyword>
<comment type="caution">
    <text evidence="2">The sequence shown here is derived from an EMBL/GenBank/DDBJ whole genome shotgun (WGS) entry which is preliminary data.</text>
</comment>
<dbReference type="eggNOG" id="ENOG502T7AK">
    <property type="taxonomic scope" value="Eukaryota"/>
</dbReference>
<dbReference type="OMA" id="CMRHTNS"/>
<evidence type="ECO:0000313" key="3">
    <source>
        <dbReference type="Proteomes" id="UP000027238"/>
    </source>
</evidence>
<dbReference type="OrthoDB" id="5425892at2759"/>
<dbReference type="HOGENOM" id="CLU_177944_0_0_1"/>
<dbReference type="Proteomes" id="UP000027238">
    <property type="component" value="Unassembled WGS sequence"/>
</dbReference>
<feature type="compositionally biased region" description="Polar residues" evidence="1">
    <location>
        <begin position="27"/>
        <end position="37"/>
    </location>
</feature>
<feature type="region of interest" description="Disordered" evidence="1">
    <location>
        <begin position="1"/>
        <end position="89"/>
    </location>
</feature>
<feature type="compositionally biased region" description="Basic and acidic residues" evidence="1">
    <location>
        <begin position="62"/>
        <end position="80"/>
    </location>
</feature>
<evidence type="ECO:0000313" key="2">
    <source>
        <dbReference type="EMBL" id="KDN65437.1"/>
    </source>
</evidence>
<dbReference type="AlphaFoldDB" id="A0A066X8Z9"/>